<gene>
    <name evidence="2" type="ORF">ROLI_029220</name>
</gene>
<dbReference type="RefSeq" id="WP_316247414.1">
    <property type="nucleotide sequence ID" value="NZ_CP143423.1"/>
</dbReference>
<accession>A0ABZ2BXC9</accession>
<dbReference type="InterPro" id="IPR004045">
    <property type="entry name" value="Glutathione_S-Trfase_N"/>
</dbReference>
<keyword evidence="3" id="KW-1185">Reference proteome</keyword>
<dbReference type="EMBL" id="CP143423">
    <property type="protein sequence ID" value="WVX49827.1"/>
    <property type="molecule type" value="Genomic_DNA"/>
</dbReference>
<reference evidence="2 3" key="1">
    <citation type="submission" date="2015-07" db="EMBL/GenBank/DDBJ databases">
        <authorList>
            <person name="Voget S."/>
            <person name="Dogs M."/>
            <person name="Brinkhoff T.H."/>
            <person name="Daniel R."/>
        </authorList>
    </citation>
    <scope>NUCLEOTIDE SEQUENCE [LARGE SCALE GENOMIC DNA]</scope>
    <source>
        <strain evidence="2 3">B14</strain>
    </source>
</reference>
<dbReference type="PROSITE" id="PS50404">
    <property type="entry name" value="GST_NTER"/>
    <property type="match status" value="1"/>
</dbReference>
<name>A0ABZ2BXC9_9RHOB</name>
<feature type="domain" description="GST N-terminal" evidence="1">
    <location>
        <begin position="1"/>
        <end position="62"/>
    </location>
</feature>
<organism evidence="2 3">
    <name type="scientific">Roseobacter fucihabitans</name>
    <dbReference type="NCBI Taxonomy" id="1537242"/>
    <lineage>
        <taxon>Bacteria</taxon>
        <taxon>Pseudomonadati</taxon>
        <taxon>Pseudomonadota</taxon>
        <taxon>Alphaproteobacteria</taxon>
        <taxon>Rhodobacterales</taxon>
        <taxon>Roseobacteraceae</taxon>
        <taxon>Roseobacter</taxon>
    </lineage>
</organism>
<protein>
    <recommendedName>
        <fullName evidence="1">GST N-terminal domain-containing protein</fullName>
    </recommendedName>
</protein>
<dbReference type="PANTHER" id="PTHR42673">
    <property type="entry name" value="MALEYLACETOACETATE ISOMERASE"/>
    <property type="match status" value="1"/>
</dbReference>
<evidence type="ECO:0000259" key="1">
    <source>
        <dbReference type="PROSITE" id="PS50404"/>
    </source>
</evidence>
<reference evidence="3" key="2">
    <citation type="submission" date="2024-01" db="EMBL/GenBank/DDBJ databases">
        <title>Roseobacter fucihabitans sp. nov., isolated from the brown alga Fucus spiralis.</title>
        <authorList>
            <person name="Hahnke S."/>
            <person name="Berger M."/>
            <person name="Schlingloff A."/>
            <person name="Athale I."/>
            <person name="Neumann-Schaal M."/>
            <person name="Adenaya A."/>
            <person name="Poehlein A."/>
            <person name="Daniel R."/>
            <person name="Pertersen J."/>
            <person name="Brinkhoff T."/>
        </authorList>
    </citation>
    <scope>NUCLEOTIDE SEQUENCE [LARGE SCALE GENOMIC DNA]</scope>
    <source>
        <strain evidence="3">B14</strain>
    </source>
</reference>
<dbReference type="Proteomes" id="UP001318682">
    <property type="component" value="Chromosome"/>
</dbReference>
<evidence type="ECO:0000313" key="3">
    <source>
        <dbReference type="Proteomes" id="UP001318682"/>
    </source>
</evidence>
<dbReference type="Gene3D" id="3.40.30.10">
    <property type="entry name" value="Glutaredoxin"/>
    <property type="match status" value="1"/>
</dbReference>
<dbReference type="PANTHER" id="PTHR42673:SF21">
    <property type="entry name" value="GLUTATHIONE S-TRANSFERASE YFCF"/>
    <property type="match status" value="1"/>
</dbReference>
<dbReference type="SUPFAM" id="SSF52833">
    <property type="entry name" value="Thioredoxin-like"/>
    <property type="match status" value="1"/>
</dbReference>
<proteinExistence type="predicted"/>
<evidence type="ECO:0000313" key="2">
    <source>
        <dbReference type="EMBL" id="WVX49827.1"/>
    </source>
</evidence>
<dbReference type="Pfam" id="PF02798">
    <property type="entry name" value="GST_N"/>
    <property type="match status" value="1"/>
</dbReference>
<dbReference type="InterPro" id="IPR036249">
    <property type="entry name" value="Thioredoxin-like_sf"/>
</dbReference>
<sequence>MLTLYSYWRSTISYRVRVALNLKGLSYETVPVDLVAGAKRTPDYTAKNPRACQRWCWRTALC</sequence>